<evidence type="ECO:0000313" key="3">
    <source>
        <dbReference type="Proteomes" id="UP000285575"/>
    </source>
</evidence>
<proteinExistence type="predicted"/>
<dbReference type="EMBL" id="SACR01000003">
    <property type="protein sequence ID" value="RVU46012.1"/>
    <property type="molecule type" value="Genomic_DNA"/>
</dbReference>
<keyword evidence="3" id="KW-1185">Reference proteome</keyword>
<dbReference type="RefSeq" id="WP_128228384.1">
    <property type="nucleotide sequence ID" value="NZ_SACR01000003.1"/>
</dbReference>
<gene>
    <name evidence="2" type="ORF">EOE66_09050</name>
</gene>
<sequence length="72" mass="8143">MRLNYDQRKHLTSVIDKAAIAYFAVVGYTSYTKGDWLMFVHALVAFAVIEAGALWVLRSQEAPQPKEVKDVD</sequence>
<organism evidence="2 3">
    <name type="scientific">Rubrivivax rivuli</name>
    <dbReference type="NCBI Taxonomy" id="1862385"/>
    <lineage>
        <taxon>Bacteria</taxon>
        <taxon>Pseudomonadati</taxon>
        <taxon>Pseudomonadota</taxon>
        <taxon>Betaproteobacteria</taxon>
        <taxon>Burkholderiales</taxon>
        <taxon>Sphaerotilaceae</taxon>
        <taxon>Rubrivivax</taxon>
    </lineage>
</organism>
<evidence type="ECO:0000313" key="2">
    <source>
        <dbReference type="EMBL" id="RVU46012.1"/>
    </source>
</evidence>
<comment type="caution">
    <text evidence="2">The sequence shown here is derived from an EMBL/GenBank/DDBJ whole genome shotgun (WGS) entry which is preliminary data.</text>
</comment>
<protein>
    <submittedName>
        <fullName evidence="2">Uncharacterized protein</fullName>
    </submittedName>
</protein>
<dbReference type="AlphaFoldDB" id="A0A437RGY3"/>
<reference evidence="2 3" key="1">
    <citation type="submission" date="2019-01" db="EMBL/GenBank/DDBJ databases">
        <authorList>
            <person name="Chen W.-M."/>
        </authorList>
    </citation>
    <scope>NUCLEOTIDE SEQUENCE [LARGE SCALE GENOMIC DNA]</scope>
    <source>
        <strain evidence="2 3">KYPY4</strain>
    </source>
</reference>
<feature type="transmembrane region" description="Helical" evidence="1">
    <location>
        <begin position="12"/>
        <end position="30"/>
    </location>
</feature>
<evidence type="ECO:0000256" key="1">
    <source>
        <dbReference type="SAM" id="Phobius"/>
    </source>
</evidence>
<accession>A0A437RGY3</accession>
<keyword evidence="1" id="KW-0812">Transmembrane</keyword>
<dbReference type="Proteomes" id="UP000285575">
    <property type="component" value="Unassembled WGS sequence"/>
</dbReference>
<keyword evidence="1" id="KW-0472">Membrane</keyword>
<keyword evidence="1" id="KW-1133">Transmembrane helix</keyword>
<feature type="transmembrane region" description="Helical" evidence="1">
    <location>
        <begin position="36"/>
        <end position="57"/>
    </location>
</feature>
<name>A0A437RGY3_9BURK</name>